<accession>A0A329QAA3</accession>
<organism evidence="2 3">
    <name type="scientific">Phytoactinopolyspora halophila</name>
    <dbReference type="NCBI Taxonomy" id="1981511"/>
    <lineage>
        <taxon>Bacteria</taxon>
        <taxon>Bacillati</taxon>
        <taxon>Actinomycetota</taxon>
        <taxon>Actinomycetes</taxon>
        <taxon>Jiangellales</taxon>
        <taxon>Jiangellaceae</taxon>
        <taxon>Phytoactinopolyspora</taxon>
    </lineage>
</organism>
<sequence>MEAMNDIDQMAEWVDDQLGGLEVRRNMAVGLTGDQPTTTMVQIEEPPPFDSPEEAEQHGRELAQQLEEDGAIDADRFDQLMEDFGPYVNNPDVMAGFYMELDPQVTEMLPSLLHQSGADNAEQYLEQFSTGLGTALSTTDNTSSTSDYYSELSDVREHFRQPVDSPGMAWDRLAMLQHGDFPARFVADVARNGVLDQLEGDEWDQIDYRGSMTQKLGLSGDTLALAFGALGNNPSAARIALDEKADISLEEYTNRVYGMEGSRGTGDDIVAGYGQALAAGSGALEDPPDKGHHASNFAFEVIQVLGQHEDTPWGMRDPMGQIGAAYAEELLIGSYSHEHANRESSMDIPEDFELPPGTDPAFLLNPEDVYRFLHGFAHDDTHSQDFDRAVENLYETLPNQAIEADLETTQNGERDPQNLEAVMRMFGTLGGLQHQAQVEVRGSQFDEEEARRKRFAQVRNFLLGEAAGTTRVTGAMWKAMQLVAPNAIDDALGSNPDPREALADKDLRVGVLERYTLAQTMADAGYPTSEEAPADLFDRDPEKILDDPEYAAQVMEDLNEWTENNSEGDPEDHTFPLQDKYNSAWDAIGNGRGDVSDQIADRVDWQE</sequence>
<proteinExistence type="predicted"/>
<evidence type="ECO:0000313" key="2">
    <source>
        <dbReference type="EMBL" id="RAW09340.1"/>
    </source>
</evidence>
<reference evidence="2 3" key="1">
    <citation type="submission" date="2018-06" db="EMBL/GenBank/DDBJ databases">
        <title>Phytoactinopolyspora halophila sp. nov., a novel halophilic actinomycete isolated from a saline soil in China.</title>
        <authorList>
            <person name="Tang S.-K."/>
        </authorList>
    </citation>
    <scope>NUCLEOTIDE SEQUENCE [LARGE SCALE GENOMIC DNA]</scope>
    <source>
        <strain evidence="2 3">YIM 96934</strain>
    </source>
</reference>
<evidence type="ECO:0000313" key="3">
    <source>
        <dbReference type="Proteomes" id="UP000250462"/>
    </source>
</evidence>
<name>A0A329QAA3_9ACTN</name>
<dbReference type="AlphaFoldDB" id="A0A329QAA3"/>
<keyword evidence="3" id="KW-1185">Reference proteome</keyword>
<dbReference type="Proteomes" id="UP000250462">
    <property type="component" value="Unassembled WGS sequence"/>
</dbReference>
<protein>
    <submittedName>
        <fullName evidence="2">Uncharacterized protein</fullName>
    </submittedName>
</protein>
<gene>
    <name evidence="2" type="ORF">DPM12_21755</name>
</gene>
<dbReference type="EMBL" id="QMIG01000046">
    <property type="protein sequence ID" value="RAW09340.1"/>
    <property type="molecule type" value="Genomic_DNA"/>
</dbReference>
<comment type="caution">
    <text evidence="2">The sequence shown here is derived from an EMBL/GenBank/DDBJ whole genome shotgun (WGS) entry which is preliminary data.</text>
</comment>
<evidence type="ECO:0000256" key="1">
    <source>
        <dbReference type="SAM" id="MobiDB-lite"/>
    </source>
</evidence>
<feature type="region of interest" description="Disordered" evidence="1">
    <location>
        <begin position="586"/>
        <end position="607"/>
    </location>
</feature>